<reference evidence="2" key="1">
    <citation type="journal article" date="2019" name="Curr. Biol.">
        <title>Genome Sequence of Striga asiatica Provides Insight into the Evolution of Plant Parasitism.</title>
        <authorList>
            <person name="Yoshida S."/>
            <person name="Kim S."/>
            <person name="Wafula E.K."/>
            <person name="Tanskanen J."/>
            <person name="Kim Y.M."/>
            <person name="Honaas L."/>
            <person name="Yang Z."/>
            <person name="Spallek T."/>
            <person name="Conn C.E."/>
            <person name="Ichihashi Y."/>
            <person name="Cheong K."/>
            <person name="Cui S."/>
            <person name="Der J.P."/>
            <person name="Gundlach H."/>
            <person name="Jiao Y."/>
            <person name="Hori C."/>
            <person name="Ishida J.K."/>
            <person name="Kasahara H."/>
            <person name="Kiba T."/>
            <person name="Kim M.S."/>
            <person name="Koo N."/>
            <person name="Laohavisit A."/>
            <person name="Lee Y.H."/>
            <person name="Lumba S."/>
            <person name="McCourt P."/>
            <person name="Mortimer J.C."/>
            <person name="Mutuku J.M."/>
            <person name="Nomura T."/>
            <person name="Sasaki-Sekimoto Y."/>
            <person name="Seto Y."/>
            <person name="Wang Y."/>
            <person name="Wakatake T."/>
            <person name="Sakakibara H."/>
            <person name="Demura T."/>
            <person name="Yamaguchi S."/>
            <person name="Yoneyama K."/>
            <person name="Manabe R.I."/>
            <person name="Nelson D.C."/>
            <person name="Schulman A.H."/>
            <person name="Timko M.P."/>
            <person name="dePamphilis C.W."/>
            <person name="Choi D."/>
            <person name="Shirasu K."/>
        </authorList>
    </citation>
    <scope>NUCLEOTIDE SEQUENCE [LARGE SCALE GENOMIC DNA]</scope>
    <source>
        <strain evidence="2">cv. UVA1</strain>
    </source>
</reference>
<dbReference type="Proteomes" id="UP000325081">
    <property type="component" value="Unassembled WGS sequence"/>
</dbReference>
<dbReference type="EMBL" id="BKCP01000669">
    <property type="protein sequence ID" value="GER26004.1"/>
    <property type="molecule type" value="Genomic_DNA"/>
</dbReference>
<evidence type="ECO:0000313" key="1">
    <source>
        <dbReference type="EMBL" id="GER26004.1"/>
    </source>
</evidence>
<keyword evidence="2" id="KW-1185">Reference proteome</keyword>
<gene>
    <name evidence="1" type="ORF">STAS_01616</name>
</gene>
<dbReference type="AlphaFoldDB" id="A0A5A7P0C9"/>
<protein>
    <submittedName>
        <fullName evidence="1">Non-intrinsic ABC protein 10</fullName>
    </submittedName>
</protein>
<proteinExistence type="predicted"/>
<accession>A0A5A7P0C9</accession>
<name>A0A5A7P0C9_STRAF</name>
<evidence type="ECO:0000313" key="2">
    <source>
        <dbReference type="Proteomes" id="UP000325081"/>
    </source>
</evidence>
<feature type="non-terminal residue" evidence="1">
    <location>
        <position position="256"/>
    </location>
</feature>
<comment type="caution">
    <text evidence="1">The sequence shown here is derived from an EMBL/GenBank/DDBJ whole genome shotgun (WGS) entry which is preliminary data.</text>
</comment>
<sequence length="256" mass="29616">MADEPLPSHRFRFRPLSFIFRFIQMLYLYARPIDFGLKMTVDQLYLTNCRLMASIAVFEMLDLLLNYICFSSSVCFRFPVVDRMLWHNKIENLSSFVIPTLGGRGRLRQKSRLQLAKHHRTHSNWDIKWASAYLFVLFSPRIIVLTLSCYPESKHMYGGSVRLFTQAWVFFKLPNFLKVAIDVHGDHEEIGVKLDRLQQIEATEVAVFLWSFPWCIENQKSFSGVPSSPVSASPCSSIGLHMEIVEFFCGATFAIL</sequence>
<organism evidence="1 2">
    <name type="scientific">Striga asiatica</name>
    <name type="common">Asiatic witchweed</name>
    <name type="synonym">Buchnera asiatica</name>
    <dbReference type="NCBI Taxonomy" id="4170"/>
    <lineage>
        <taxon>Eukaryota</taxon>
        <taxon>Viridiplantae</taxon>
        <taxon>Streptophyta</taxon>
        <taxon>Embryophyta</taxon>
        <taxon>Tracheophyta</taxon>
        <taxon>Spermatophyta</taxon>
        <taxon>Magnoliopsida</taxon>
        <taxon>eudicotyledons</taxon>
        <taxon>Gunneridae</taxon>
        <taxon>Pentapetalae</taxon>
        <taxon>asterids</taxon>
        <taxon>lamiids</taxon>
        <taxon>Lamiales</taxon>
        <taxon>Orobanchaceae</taxon>
        <taxon>Buchnereae</taxon>
        <taxon>Striga</taxon>
    </lineage>
</organism>